<accession>A0A8D9D049</accession>
<name>A0A8D9D049_BRACM</name>
<sequence length="54" mass="5595">MALWFGGAVVGFGLFLVRSSSLSWRVLSVGGMKLIIDPRGLSLVGCGCPAVALE</sequence>
<protein>
    <submittedName>
        <fullName evidence="1">Uncharacterized protein</fullName>
    </submittedName>
</protein>
<proteinExistence type="predicted"/>
<evidence type="ECO:0000313" key="2">
    <source>
        <dbReference type="Proteomes" id="UP000694005"/>
    </source>
</evidence>
<dbReference type="AlphaFoldDB" id="A0A8D9D049"/>
<dbReference type="EMBL" id="LS974625">
    <property type="protein sequence ID" value="CAG7866621.1"/>
    <property type="molecule type" value="Genomic_DNA"/>
</dbReference>
<organism evidence="1 2">
    <name type="scientific">Brassica campestris</name>
    <name type="common">Field mustard</name>
    <dbReference type="NCBI Taxonomy" id="3711"/>
    <lineage>
        <taxon>Eukaryota</taxon>
        <taxon>Viridiplantae</taxon>
        <taxon>Streptophyta</taxon>
        <taxon>Embryophyta</taxon>
        <taxon>Tracheophyta</taxon>
        <taxon>Spermatophyta</taxon>
        <taxon>Magnoliopsida</taxon>
        <taxon>eudicotyledons</taxon>
        <taxon>Gunneridae</taxon>
        <taxon>Pentapetalae</taxon>
        <taxon>rosids</taxon>
        <taxon>malvids</taxon>
        <taxon>Brassicales</taxon>
        <taxon>Brassicaceae</taxon>
        <taxon>Brassiceae</taxon>
        <taxon>Brassica</taxon>
    </lineage>
</organism>
<reference evidence="1 2" key="1">
    <citation type="submission" date="2021-07" db="EMBL/GenBank/DDBJ databases">
        <authorList>
            <consortium name="Genoscope - CEA"/>
            <person name="William W."/>
        </authorList>
    </citation>
    <scope>NUCLEOTIDE SEQUENCE [LARGE SCALE GENOMIC DNA]</scope>
</reference>
<gene>
    <name evidence="1" type="ORF">BRAPAZ1V2_A09P70880.2</name>
</gene>
<dbReference type="Proteomes" id="UP000694005">
    <property type="component" value="Chromosome A09"/>
</dbReference>
<dbReference type="Gramene" id="A09p70880.2_BraZ1">
    <property type="protein sequence ID" value="A09p70880.2_BraZ1.CDS.1"/>
    <property type="gene ID" value="A09g70880.2_BraZ1"/>
</dbReference>
<evidence type="ECO:0000313" key="1">
    <source>
        <dbReference type="EMBL" id="CAG7866621.1"/>
    </source>
</evidence>